<dbReference type="InterPro" id="IPR036736">
    <property type="entry name" value="ACP-like_sf"/>
</dbReference>
<dbReference type="SUPFAM" id="SSF47336">
    <property type="entry name" value="ACP-like"/>
    <property type="match status" value="1"/>
</dbReference>
<feature type="domain" description="Carrier" evidence="1">
    <location>
        <begin position="1"/>
        <end position="79"/>
    </location>
</feature>
<comment type="caution">
    <text evidence="2">The sequence shown here is derived from an EMBL/GenBank/DDBJ whole genome shotgun (WGS) entry which is preliminary data.</text>
</comment>
<gene>
    <name evidence="2" type="ORF">LJD61_16345</name>
</gene>
<dbReference type="EMBL" id="JAJEKE010000018">
    <property type="protein sequence ID" value="MCQ1531097.1"/>
    <property type="molecule type" value="Genomic_DNA"/>
</dbReference>
<name>A0ABT1NIS1_9FIRM</name>
<dbReference type="Gene3D" id="1.10.1200.10">
    <property type="entry name" value="ACP-like"/>
    <property type="match status" value="1"/>
</dbReference>
<dbReference type="PROSITE" id="PS50075">
    <property type="entry name" value="CARRIER"/>
    <property type="match status" value="1"/>
</dbReference>
<keyword evidence="3" id="KW-1185">Reference proteome</keyword>
<proteinExistence type="predicted"/>
<dbReference type="Pfam" id="PF00550">
    <property type="entry name" value="PP-binding"/>
    <property type="match status" value="1"/>
</dbReference>
<evidence type="ECO:0000313" key="2">
    <source>
        <dbReference type="EMBL" id="MCQ1531097.1"/>
    </source>
</evidence>
<dbReference type="InterPro" id="IPR009081">
    <property type="entry name" value="PP-bd_ACP"/>
</dbReference>
<organism evidence="2 3">
    <name type="scientific">Lutispora saccharofermentans</name>
    <dbReference type="NCBI Taxonomy" id="3024236"/>
    <lineage>
        <taxon>Bacteria</taxon>
        <taxon>Bacillati</taxon>
        <taxon>Bacillota</taxon>
        <taxon>Clostridia</taxon>
        <taxon>Lutisporales</taxon>
        <taxon>Lutisporaceae</taxon>
        <taxon>Lutispora</taxon>
    </lineage>
</organism>
<accession>A0ABT1NIS1</accession>
<dbReference type="Proteomes" id="UP001651880">
    <property type="component" value="Unassembled WGS sequence"/>
</dbReference>
<reference evidence="2 3" key="1">
    <citation type="submission" date="2021-10" db="EMBL/GenBank/DDBJ databases">
        <title>Lutispora strain m25 sp. nov., a thermophilic, non-spore-forming bacterium isolated from a lab-scale methanogenic bioreactor digesting anaerobic sludge.</title>
        <authorList>
            <person name="El Houari A."/>
            <person name="Mcdonald J."/>
        </authorList>
    </citation>
    <scope>NUCLEOTIDE SEQUENCE [LARGE SCALE GENOMIC DNA]</scope>
    <source>
        <strain evidence="3">m25</strain>
    </source>
</reference>
<evidence type="ECO:0000259" key="1">
    <source>
        <dbReference type="PROSITE" id="PS50075"/>
    </source>
</evidence>
<protein>
    <submittedName>
        <fullName evidence="2">Acyl carrier protein</fullName>
    </submittedName>
</protein>
<dbReference type="RefSeq" id="WP_255228617.1">
    <property type="nucleotide sequence ID" value="NZ_JAJEKE010000018.1"/>
</dbReference>
<sequence>MEVRPIICDIINSNTVIGDRIYNLDENENLLDQGIDSLQMMRVIVTLEQALKFEFRDEDLLMINFSNISSMESCIKTILANTNKID</sequence>
<evidence type="ECO:0000313" key="3">
    <source>
        <dbReference type="Proteomes" id="UP001651880"/>
    </source>
</evidence>